<proteinExistence type="predicted"/>
<evidence type="ECO:0000313" key="1">
    <source>
        <dbReference type="EMBL" id="GBO37130.1"/>
    </source>
</evidence>
<dbReference type="EMBL" id="BGPR01061465">
    <property type="protein sequence ID" value="GBO37130.1"/>
    <property type="molecule type" value="Genomic_DNA"/>
</dbReference>
<gene>
    <name evidence="1" type="ORF">AVEN_216342_1</name>
</gene>
<reference evidence="1 2" key="1">
    <citation type="journal article" date="2019" name="Sci. Rep.">
        <title>Orb-weaving spider Araneus ventricosus genome elucidates the spidroin gene catalogue.</title>
        <authorList>
            <person name="Kono N."/>
            <person name="Nakamura H."/>
            <person name="Ohtoshi R."/>
            <person name="Moran D.A.P."/>
            <person name="Shinohara A."/>
            <person name="Yoshida Y."/>
            <person name="Fujiwara M."/>
            <person name="Mori M."/>
            <person name="Tomita M."/>
            <person name="Arakawa K."/>
        </authorList>
    </citation>
    <scope>NUCLEOTIDE SEQUENCE [LARGE SCALE GENOMIC DNA]</scope>
</reference>
<protein>
    <submittedName>
        <fullName evidence="1">Uncharacterized protein</fullName>
    </submittedName>
</protein>
<evidence type="ECO:0000313" key="2">
    <source>
        <dbReference type="Proteomes" id="UP000499080"/>
    </source>
</evidence>
<sequence>MSGVLYCVVSHTITNNFSSLQNSIMTFGPINPIDPSYGQFVLNSTHPRNPLCSVGFGHIARGSDDLSEARTNVRSIISPYGRHFLKRITTQLTGNPLGSEFEGIQ</sequence>
<name>A0A4Y2WL40_ARAVE</name>
<dbReference type="Proteomes" id="UP000499080">
    <property type="component" value="Unassembled WGS sequence"/>
</dbReference>
<keyword evidence="2" id="KW-1185">Reference proteome</keyword>
<comment type="caution">
    <text evidence="1">The sequence shown here is derived from an EMBL/GenBank/DDBJ whole genome shotgun (WGS) entry which is preliminary data.</text>
</comment>
<dbReference type="AlphaFoldDB" id="A0A4Y2WL40"/>
<organism evidence="1 2">
    <name type="scientific">Araneus ventricosus</name>
    <name type="common">Orbweaver spider</name>
    <name type="synonym">Epeira ventricosa</name>
    <dbReference type="NCBI Taxonomy" id="182803"/>
    <lineage>
        <taxon>Eukaryota</taxon>
        <taxon>Metazoa</taxon>
        <taxon>Ecdysozoa</taxon>
        <taxon>Arthropoda</taxon>
        <taxon>Chelicerata</taxon>
        <taxon>Arachnida</taxon>
        <taxon>Araneae</taxon>
        <taxon>Araneomorphae</taxon>
        <taxon>Entelegynae</taxon>
        <taxon>Araneoidea</taxon>
        <taxon>Araneidae</taxon>
        <taxon>Araneus</taxon>
    </lineage>
</organism>
<accession>A0A4Y2WL40</accession>